<accession>A0A445AKT1</accession>
<protein>
    <submittedName>
        <fullName evidence="2">Uncharacterized protein</fullName>
    </submittedName>
</protein>
<comment type="caution">
    <text evidence="2">The sequence shown here is derived from an EMBL/GenBank/DDBJ whole genome shotgun (WGS) entry which is preliminary data.</text>
</comment>
<evidence type="ECO:0000256" key="1">
    <source>
        <dbReference type="SAM" id="MobiDB-lite"/>
    </source>
</evidence>
<dbReference type="Proteomes" id="UP000289738">
    <property type="component" value="Chromosome B02"/>
</dbReference>
<reference evidence="2 3" key="1">
    <citation type="submission" date="2019-01" db="EMBL/GenBank/DDBJ databases">
        <title>Sequencing of cultivated peanut Arachis hypogaea provides insights into genome evolution and oil improvement.</title>
        <authorList>
            <person name="Chen X."/>
        </authorList>
    </citation>
    <scope>NUCLEOTIDE SEQUENCE [LARGE SCALE GENOMIC DNA]</scope>
    <source>
        <strain evidence="3">cv. Fuhuasheng</strain>
        <tissue evidence="2">Leaves</tissue>
    </source>
</reference>
<dbReference type="EMBL" id="SDMP01000012">
    <property type="protein sequence ID" value="RYR27052.1"/>
    <property type="molecule type" value="Genomic_DNA"/>
</dbReference>
<feature type="region of interest" description="Disordered" evidence="1">
    <location>
        <begin position="60"/>
        <end position="89"/>
    </location>
</feature>
<feature type="compositionally biased region" description="Basic and acidic residues" evidence="1">
    <location>
        <begin position="60"/>
        <end position="76"/>
    </location>
</feature>
<gene>
    <name evidence="2" type="ORF">Ahy_B02g061378</name>
</gene>
<organism evidence="2 3">
    <name type="scientific">Arachis hypogaea</name>
    <name type="common">Peanut</name>
    <dbReference type="NCBI Taxonomy" id="3818"/>
    <lineage>
        <taxon>Eukaryota</taxon>
        <taxon>Viridiplantae</taxon>
        <taxon>Streptophyta</taxon>
        <taxon>Embryophyta</taxon>
        <taxon>Tracheophyta</taxon>
        <taxon>Spermatophyta</taxon>
        <taxon>Magnoliopsida</taxon>
        <taxon>eudicotyledons</taxon>
        <taxon>Gunneridae</taxon>
        <taxon>Pentapetalae</taxon>
        <taxon>rosids</taxon>
        <taxon>fabids</taxon>
        <taxon>Fabales</taxon>
        <taxon>Fabaceae</taxon>
        <taxon>Papilionoideae</taxon>
        <taxon>50 kb inversion clade</taxon>
        <taxon>dalbergioids sensu lato</taxon>
        <taxon>Dalbergieae</taxon>
        <taxon>Pterocarpus clade</taxon>
        <taxon>Arachis</taxon>
    </lineage>
</organism>
<dbReference type="AlphaFoldDB" id="A0A445AKT1"/>
<evidence type="ECO:0000313" key="3">
    <source>
        <dbReference type="Proteomes" id="UP000289738"/>
    </source>
</evidence>
<proteinExistence type="predicted"/>
<name>A0A445AKT1_ARAHY</name>
<sequence length="89" mass="10239">MNLALLGKHCWRIASQPHSLFNHVFKGKYLRYENVMSAEIGAALSEEDTPDHIIQSHLQEGKEQNFRHGKKVRMEDDGQVFTGEQDPTF</sequence>
<keyword evidence="3" id="KW-1185">Reference proteome</keyword>
<evidence type="ECO:0000313" key="2">
    <source>
        <dbReference type="EMBL" id="RYR27052.1"/>
    </source>
</evidence>